<dbReference type="AlphaFoldDB" id="A0A183SFF9"/>
<dbReference type="Proteomes" id="UP000275846">
    <property type="component" value="Unassembled WGS sequence"/>
</dbReference>
<reference evidence="1 2" key="2">
    <citation type="submission" date="2018-11" db="EMBL/GenBank/DDBJ databases">
        <authorList>
            <consortium name="Pathogen Informatics"/>
        </authorList>
    </citation>
    <scope>NUCLEOTIDE SEQUENCE [LARGE SCALE GENOMIC DNA]</scope>
    <source>
        <strain evidence="1 2">NST_G2</strain>
    </source>
</reference>
<organism evidence="3">
    <name type="scientific">Schistocephalus solidus</name>
    <name type="common">Tapeworm</name>
    <dbReference type="NCBI Taxonomy" id="70667"/>
    <lineage>
        <taxon>Eukaryota</taxon>
        <taxon>Metazoa</taxon>
        <taxon>Spiralia</taxon>
        <taxon>Lophotrochozoa</taxon>
        <taxon>Platyhelminthes</taxon>
        <taxon>Cestoda</taxon>
        <taxon>Eucestoda</taxon>
        <taxon>Diphyllobothriidea</taxon>
        <taxon>Diphyllobothriidae</taxon>
        <taxon>Schistocephalus</taxon>
    </lineage>
</organism>
<evidence type="ECO:0000313" key="1">
    <source>
        <dbReference type="EMBL" id="VDL89342.1"/>
    </source>
</evidence>
<evidence type="ECO:0000313" key="2">
    <source>
        <dbReference type="Proteomes" id="UP000275846"/>
    </source>
</evidence>
<dbReference type="EMBL" id="UYSU01032389">
    <property type="protein sequence ID" value="VDL89342.1"/>
    <property type="molecule type" value="Genomic_DNA"/>
</dbReference>
<protein>
    <submittedName>
        <fullName evidence="3">Secreted protein</fullName>
    </submittedName>
</protein>
<evidence type="ECO:0000313" key="3">
    <source>
        <dbReference type="WBParaSite" id="SSLN_0000305701-mRNA-1"/>
    </source>
</evidence>
<accession>A0A183SFF9</accession>
<reference evidence="3" key="1">
    <citation type="submission" date="2016-06" db="UniProtKB">
        <authorList>
            <consortium name="WormBaseParasite"/>
        </authorList>
    </citation>
    <scope>IDENTIFICATION</scope>
</reference>
<dbReference type="WBParaSite" id="SSLN_0000305701-mRNA-1">
    <property type="protein sequence ID" value="SSLN_0000305701-mRNA-1"/>
    <property type="gene ID" value="SSLN_0000305701"/>
</dbReference>
<name>A0A183SFF9_SCHSO</name>
<gene>
    <name evidence="1" type="ORF">SSLN_LOCUS2957</name>
</gene>
<keyword evidence="2" id="KW-1185">Reference proteome</keyword>
<proteinExistence type="predicted"/>
<sequence length="82" mass="8533">MHPIGPLMAVRKANADWTTGGFCPVFDSSGLWHAGGGGGDTKAPQSKEIATGVTLSRTGVLPTQGFPYIPIQTESDCHFAST</sequence>